<dbReference type="RefSeq" id="WP_043712031.1">
    <property type="nucleotide sequence ID" value="NZ_CP022203.1"/>
</dbReference>
<organism evidence="1 2">
    <name type="scientific">Corallococcus macrosporus DSM 14697</name>
    <dbReference type="NCBI Taxonomy" id="1189310"/>
    <lineage>
        <taxon>Bacteria</taxon>
        <taxon>Pseudomonadati</taxon>
        <taxon>Myxococcota</taxon>
        <taxon>Myxococcia</taxon>
        <taxon>Myxococcales</taxon>
        <taxon>Cystobacterineae</taxon>
        <taxon>Myxococcaceae</taxon>
        <taxon>Corallococcus</taxon>
    </lineage>
</organism>
<dbReference type="Proteomes" id="UP000217343">
    <property type="component" value="Chromosome"/>
</dbReference>
<reference evidence="1 2" key="1">
    <citation type="submission" date="2017-06" db="EMBL/GenBank/DDBJ databases">
        <title>Sequencing and comparative analysis of myxobacterial genomes.</title>
        <authorList>
            <person name="Rupp O."/>
            <person name="Goesmann A."/>
            <person name="Sogaard-Andersen L."/>
        </authorList>
    </citation>
    <scope>NUCLEOTIDE SEQUENCE [LARGE SCALE GENOMIC DNA]</scope>
    <source>
        <strain evidence="1 2">DSM 14697</strain>
    </source>
</reference>
<sequence>MPTWMRSAGLAVVLSCGLWGCGGVQEPEADAALGESGQELIIPCSFEDDSACRNRRDMICDYNQSYCVSVCSDGRVCPTHRYCCN</sequence>
<gene>
    <name evidence="1" type="ORF">MYMAC_005272</name>
</gene>
<keyword evidence="2" id="KW-1185">Reference proteome</keyword>
<accession>A0A250K0Y3</accession>
<dbReference type="AlphaFoldDB" id="A0A250K0Y3"/>
<proteinExistence type="predicted"/>
<dbReference type="KEGG" id="mmas:MYMAC_005272"/>
<protein>
    <submittedName>
        <fullName evidence="1">Uncharacterized protein</fullName>
    </submittedName>
</protein>
<dbReference type="EMBL" id="CP022203">
    <property type="protein sequence ID" value="ATB49618.1"/>
    <property type="molecule type" value="Genomic_DNA"/>
</dbReference>
<evidence type="ECO:0000313" key="1">
    <source>
        <dbReference type="EMBL" id="ATB49618.1"/>
    </source>
</evidence>
<name>A0A250K0Y3_9BACT</name>
<evidence type="ECO:0000313" key="2">
    <source>
        <dbReference type="Proteomes" id="UP000217343"/>
    </source>
</evidence>